<gene>
    <name evidence="9" type="primary">8230349</name>
    <name evidence="8" type="ORF">Phum_PHUM451920</name>
</gene>
<keyword evidence="3" id="KW-0963">Cytoplasm</keyword>
<dbReference type="RefSeq" id="XP_002429810.1">
    <property type="nucleotide sequence ID" value="XM_002429765.1"/>
</dbReference>
<keyword evidence="5" id="KW-0687">Ribonucleoprotein</keyword>
<dbReference type="PANTHER" id="PTHR17453:SF0">
    <property type="entry name" value="SIGNAL RECOGNITION PARTICLE 19 KDA PROTEIN"/>
    <property type="match status" value="1"/>
</dbReference>
<dbReference type="STRING" id="121224.E0VUL6"/>
<evidence type="ECO:0000256" key="2">
    <source>
        <dbReference type="ARBA" id="ARBA00008910"/>
    </source>
</evidence>
<dbReference type="HOGENOM" id="CLU_2429714_0_0_1"/>
<comment type="similarity">
    <text evidence="2">Belongs to the SRP19 family.</text>
</comment>
<dbReference type="InterPro" id="IPR002778">
    <property type="entry name" value="Signal_recog_particle_SRP19"/>
</dbReference>
<proteinExistence type="inferred from homology"/>
<dbReference type="EMBL" id="DS235787">
    <property type="protein sequence ID" value="EEB17072.1"/>
    <property type="molecule type" value="Genomic_DNA"/>
</dbReference>
<dbReference type="InParanoid" id="E0VUL6"/>
<comment type="function">
    <text evidence="6">Component of the signal recognition particle (SRP) complex, a ribonucleoprotein complex that mediates the cotranslational targeting of secretory and membrane proteins to the endoplasmic reticulum (ER). Binds directly to 7SL RNA. Mediates binding of SRP54 to the SRP complex.</text>
</comment>
<dbReference type="KEGG" id="phu:Phum_PHUM451920"/>
<dbReference type="Proteomes" id="UP000009046">
    <property type="component" value="Unassembled WGS sequence"/>
</dbReference>
<dbReference type="CTD" id="8230349"/>
<dbReference type="GeneID" id="8230349"/>
<dbReference type="Gene3D" id="3.30.56.30">
    <property type="entry name" value="Signal recognition particle, SRP19-like subunit"/>
    <property type="match status" value="1"/>
</dbReference>
<dbReference type="Pfam" id="PF01922">
    <property type="entry name" value="SRP19"/>
    <property type="match status" value="1"/>
</dbReference>
<dbReference type="EnsemblMetazoa" id="PHUM451920-RA">
    <property type="protein sequence ID" value="PHUM451920-PA"/>
    <property type="gene ID" value="PHUM451920"/>
</dbReference>
<keyword evidence="4" id="KW-0733">Signal recognition particle</keyword>
<dbReference type="AlphaFoldDB" id="E0VUL6"/>
<protein>
    <submittedName>
        <fullName evidence="8">Signal recognition particle 19 kDa protein, putative</fullName>
    </submittedName>
</protein>
<evidence type="ECO:0000256" key="1">
    <source>
        <dbReference type="ARBA" id="ARBA00004496"/>
    </source>
</evidence>
<dbReference type="VEuPathDB" id="VectorBase:PHUM451920"/>
<dbReference type="OrthoDB" id="2190947at2759"/>
<dbReference type="GO" id="GO:0005786">
    <property type="term" value="C:signal recognition particle, endoplasmic reticulum targeting"/>
    <property type="evidence" value="ECO:0007669"/>
    <property type="project" value="UniProtKB-KW"/>
</dbReference>
<evidence type="ECO:0000256" key="6">
    <source>
        <dbReference type="ARBA" id="ARBA00045518"/>
    </source>
</evidence>
<evidence type="ECO:0000313" key="8">
    <source>
        <dbReference type="EMBL" id="EEB17072.1"/>
    </source>
</evidence>
<dbReference type="PANTHER" id="PTHR17453">
    <property type="entry name" value="SIGNAL RECOGNITION PARTICLE 19 KD PROTEIN"/>
    <property type="match status" value="1"/>
</dbReference>
<dbReference type="InterPro" id="IPR036521">
    <property type="entry name" value="SRP19-like_sf"/>
</dbReference>
<reference evidence="9" key="3">
    <citation type="submission" date="2020-05" db="UniProtKB">
        <authorList>
            <consortium name="EnsemblMetazoa"/>
        </authorList>
    </citation>
    <scope>IDENTIFICATION</scope>
    <source>
        <strain evidence="9">USDA</strain>
    </source>
</reference>
<reference evidence="8" key="1">
    <citation type="submission" date="2007-04" db="EMBL/GenBank/DDBJ databases">
        <title>Annotation of Pediculus humanus corporis strain USDA.</title>
        <authorList>
            <person name="Kirkness E."/>
            <person name="Hannick L."/>
            <person name="Hass B."/>
            <person name="Bruggner R."/>
            <person name="Lawson D."/>
            <person name="Bidwell S."/>
            <person name="Joardar V."/>
            <person name="Caler E."/>
            <person name="Walenz B."/>
            <person name="Inman J."/>
            <person name="Schobel S."/>
            <person name="Galinsky K."/>
            <person name="Amedeo P."/>
            <person name="Strausberg R."/>
        </authorList>
    </citation>
    <scope>NUCLEOTIDE SEQUENCE</scope>
    <source>
        <strain evidence="8">USDA</strain>
    </source>
</reference>
<evidence type="ECO:0000256" key="4">
    <source>
        <dbReference type="ARBA" id="ARBA00023135"/>
    </source>
</evidence>
<keyword evidence="10" id="KW-1185">Reference proteome</keyword>
<dbReference type="eggNOG" id="KOG3198">
    <property type="taxonomic scope" value="Eukaryota"/>
</dbReference>
<dbReference type="GO" id="GO:0008312">
    <property type="term" value="F:7S RNA binding"/>
    <property type="evidence" value="ECO:0007669"/>
    <property type="project" value="InterPro"/>
</dbReference>
<reference evidence="8" key="2">
    <citation type="submission" date="2007-04" db="EMBL/GenBank/DDBJ databases">
        <title>The genome of the human body louse.</title>
        <authorList>
            <consortium name="The Human Body Louse Genome Consortium"/>
            <person name="Kirkness E."/>
            <person name="Walenz B."/>
            <person name="Hass B."/>
            <person name="Bruggner R."/>
            <person name="Strausberg R."/>
        </authorList>
    </citation>
    <scope>NUCLEOTIDE SEQUENCE</scope>
    <source>
        <strain evidence="8">USDA</strain>
    </source>
</reference>
<dbReference type="GO" id="GO:0006617">
    <property type="term" value="P:SRP-dependent cotranslational protein targeting to membrane, signal sequence recognition"/>
    <property type="evidence" value="ECO:0007669"/>
    <property type="project" value="TreeGrafter"/>
</dbReference>
<feature type="region of interest" description="Disordered" evidence="7">
    <location>
        <begin position="67"/>
        <end position="91"/>
    </location>
</feature>
<evidence type="ECO:0000256" key="3">
    <source>
        <dbReference type="ARBA" id="ARBA00022490"/>
    </source>
</evidence>
<evidence type="ECO:0000256" key="7">
    <source>
        <dbReference type="SAM" id="MobiDB-lite"/>
    </source>
</evidence>
<sequence>MSALYSQGIKCELEYKKYSRERSNEPFHTGRVRVHLKNDDGTPVNPNYPTRKSIMYLLADLIPKLKTRASKQSGDQNINNPKKDKGKGKRR</sequence>
<name>E0VUL6_PEDHC</name>
<evidence type="ECO:0000256" key="5">
    <source>
        <dbReference type="ARBA" id="ARBA00023274"/>
    </source>
</evidence>
<dbReference type="OMA" id="HICEMIP"/>
<dbReference type="SUPFAM" id="SSF69695">
    <property type="entry name" value="SRP19"/>
    <property type="match status" value="1"/>
</dbReference>
<dbReference type="EMBL" id="AAZO01005502">
    <property type="status" value="NOT_ANNOTATED_CDS"/>
    <property type="molecule type" value="Genomic_DNA"/>
</dbReference>
<comment type="subcellular location">
    <subcellularLocation>
        <location evidence="1">Cytoplasm</location>
    </subcellularLocation>
</comment>
<organism>
    <name type="scientific">Pediculus humanus subsp. corporis</name>
    <name type="common">Body louse</name>
    <dbReference type="NCBI Taxonomy" id="121224"/>
    <lineage>
        <taxon>Eukaryota</taxon>
        <taxon>Metazoa</taxon>
        <taxon>Ecdysozoa</taxon>
        <taxon>Arthropoda</taxon>
        <taxon>Hexapoda</taxon>
        <taxon>Insecta</taxon>
        <taxon>Pterygota</taxon>
        <taxon>Neoptera</taxon>
        <taxon>Paraneoptera</taxon>
        <taxon>Psocodea</taxon>
        <taxon>Troctomorpha</taxon>
        <taxon>Phthiraptera</taxon>
        <taxon>Anoplura</taxon>
        <taxon>Pediculidae</taxon>
        <taxon>Pediculus</taxon>
    </lineage>
</organism>
<evidence type="ECO:0000313" key="10">
    <source>
        <dbReference type="Proteomes" id="UP000009046"/>
    </source>
</evidence>
<feature type="compositionally biased region" description="Polar residues" evidence="7">
    <location>
        <begin position="70"/>
        <end position="80"/>
    </location>
</feature>
<accession>E0VUL6</accession>
<evidence type="ECO:0000313" key="9">
    <source>
        <dbReference type="EnsemblMetazoa" id="PHUM451920-PA"/>
    </source>
</evidence>